<evidence type="ECO:0000313" key="2">
    <source>
        <dbReference type="EMBL" id="KEO54404.1"/>
    </source>
</evidence>
<proteinExistence type="predicted"/>
<organism evidence="2 3">
    <name type="scientific">Thioclava pacifica DSM 10166</name>
    <dbReference type="NCBI Taxonomy" id="1353537"/>
    <lineage>
        <taxon>Bacteria</taxon>
        <taxon>Pseudomonadati</taxon>
        <taxon>Pseudomonadota</taxon>
        <taxon>Alphaproteobacteria</taxon>
        <taxon>Rhodobacterales</taxon>
        <taxon>Paracoccaceae</taxon>
        <taxon>Thioclava</taxon>
    </lineage>
</organism>
<evidence type="ECO:0000313" key="3">
    <source>
        <dbReference type="Proteomes" id="UP000027432"/>
    </source>
</evidence>
<gene>
    <name evidence="2" type="ORF">TP2_05615</name>
</gene>
<reference evidence="2 3" key="1">
    <citation type="submission" date="2013-07" db="EMBL/GenBank/DDBJ databases">
        <title>Thioclava pacifica DSM 10166 Genome Sequencing.</title>
        <authorList>
            <person name="Lai Q."/>
            <person name="Shao Z."/>
        </authorList>
    </citation>
    <scope>NUCLEOTIDE SEQUENCE [LARGE SCALE GENOMIC DNA]</scope>
    <source>
        <strain evidence="2 3">DSM 10166</strain>
    </source>
</reference>
<keyword evidence="3" id="KW-1185">Reference proteome</keyword>
<feature type="signal peptide" evidence="1">
    <location>
        <begin position="1"/>
        <end position="22"/>
    </location>
</feature>
<dbReference type="RefSeq" id="WP_206198329.1">
    <property type="nucleotide sequence ID" value="NZ_AUND01000012.1"/>
</dbReference>
<dbReference type="STRING" id="1353537.TP2_05615"/>
<dbReference type="Proteomes" id="UP000027432">
    <property type="component" value="Unassembled WGS sequence"/>
</dbReference>
<dbReference type="EMBL" id="AUND01000012">
    <property type="protein sequence ID" value="KEO54404.1"/>
    <property type="molecule type" value="Genomic_DNA"/>
</dbReference>
<accession>A0A074JCZ3</accession>
<keyword evidence="1" id="KW-0732">Signal</keyword>
<evidence type="ECO:0000256" key="1">
    <source>
        <dbReference type="SAM" id="SignalP"/>
    </source>
</evidence>
<sequence>MRSNSLGLAIGGVLFSALSAHAANFAPPTGCEVYMTVQMHNCQVANYYTCAGDPAGDQWSAYADGEGVYYISHIDAETRWLESISTDTGEIELFDAGSSKDAPSFSALLSDGKDDYDFVTRSNFRGLQRYRGVDTLTGKSVTIDDVSLETITFELREDDETGALLSHRTGTQYISRKHRLFLSGAERFENAQGDVVEYDDSPIRFDFPGDPGFSTETPEYDCDLMMTEATDLAPTRIGFVPNFRSFSKEALR</sequence>
<dbReference type="eggNOG" id="ENOG50309Q3">
    <property type="taxonomic scope" value="Bacteria"/>
</dbReference>
<protein>
    <submittedName>
        <fullName evidence="2">Uncharacterized protein</fullName>
    </submittedName>
</protein>
<feature type="chain" id="PRO_5001694698" evidence="1">
    <location>
        <begin position="23"/>
        <end position="252"/>
    </location>
</feature>
<name>A0A074JCZ3_9RHOB</name>
<comment type="caution">
    <text evidence="2">The sequence shown here is derived from an EMBL/GenBank/DDBJ whole genome shotgun (WGS) entry which is preliminary data.</text>
</comment>
<dbReference type="AlphaFoldDB" id="A0A074JCZ3"/>